<evidence type="ECO:0000313" key="3">
    <source>
        <dbReference type="Proteomes" id="UP000688137"/>
    </source>
</evidence>
<name>A0A8S1JV44_PARPR</name>
<dbReference type="GO" id="GO:1901981">
    <property type="term" value="F:phosphatidylinositol phosphate binding"/>
    <property type="evidence" value="ECO:0007669"/>
    <property type="project" value="TreeGrafter"/>
</dbReference>
<evidence type="ECO:0000259" key="1">
    <source>
        <dbReference type="SMART" id="SM01175"/>
    </source>
</evidence>
<comment type="caution">
    <text evidence="2">The sequence shown here is derived from an EMBL/GenBank/DDBJ whole genome shotgun (WGS) entry which is preliminary data.</text>
</comment>
<dbReference type="InterPro" id="IPR025258">
    <property type="entry name" value="RH_dom"/>
</dbReference>
<dbReference type="Proteomes" id="UP000688137">
    <property type="component" value="Unassembled WGS sequence"/>
</dbReference>
<dbReference type="EMBL" id="CAJJDM010000007">
    <property type="protein sequence ID" value="CAD8046522.1"/>
    <property type="molecule type" value="Genomic_DNA"/>
</dbReference>
<dbReference type="AlphaFoldDB" id="A0A8S1JV44"/>
<accession>A0A8S1JV44</accession>
<dbReference type="InterPro" id="IPR052428">
    <property type="entry name" value="Autophagy_HostDef_Reg"/>
</dbReference>
<protein>
    <recommendedName>
        <fullName evidence="1">Rubicon Homology domain-containing protein</fullName>
    </recommendedName>
</protein>
<gene>
    <name evidence="2" type="ORF">PPRIM_AZ9-3.1.T0100417</name>
</gene>
<dbReference type="Pfam" id="PF13901">
    <property type="entry name" value="RH_dom"/>
    <property type="match status" value="1"/>
</dbReference>
<sequence length="301" mass="35526">MSWINQNQVTINKPNNLLGLFSQSRDSLHHDPSEQFTKLPPHLYTKHKGKKPSQILYDEIYKEIIETPNINRFVQPPPQYELKDQNFKCWQCQKPISNGFLTIGANCDQCFFHGRYFCNDCMSVVRMPIPWKALDSFDLRHYKVSKLAQSEIDKLYDLPILEITPTSKLLQLNKTLFEFLVLKRQIHLLYDMICDPKLVQTLLEKRMNLCLKRNCFSLKDLYEIYNGSLTKVIQGYYVILYKHIDLCKSCQKRGHICNICQHMVPIHAFDIKNVTYCDTCLKVYHRECAEQKSCPNCLQYR</sequence>
<dbReference type="SMART" id="SM01175">
    <property type="entry name" value="DUF4206"/>
    <property type="match status" value="1"/>
</dbReference>
<organism evidence="2 3">
    <name type="scientific">Paramecium primaurelia</name>
    <dbReference type="NCBI Taxonomy" id="5886"/>
    <lineage>
        <taxon>Eukaryota</taxon>
        <taxon>Sar</taxon>
        <taxon>Alveolata</taxon>
        <taxon>Ciliophora</taxon>
        <taxon>Intramacronucleata</taxon>
        <taxon>Oligohymenophorea</taxon>
        <taxon>Peniculida</taxon>
        <taxon>Parameciidae</taxon>
        <taxon>Paramecium</taxon>
    </lineage>
</organism>
<reference evidence="2" key="1">
    <citation type="submission" date="2021-01" db="EMBL/GenBank/DDBJ databases">
        <authorList>
            <consortium name="Genoscope - CEA"/>
            <person name="William W."/>
        </authorList>
    </citation>
    <scope>NUCLEOTIDE SEQUENCE</scope>
</reference>
<dbReference type="PANTHER" id="PTHR45971:SF1">
    <property type="entry name" value="RUBICON, ISOFORM A"/>
    <property type="match status" value="1"/>
</dbReference>
<dbReference type="PANTHER" id="PTHR45971">
    <property type="entry name" value="PHOX (PX) DOMAIN-CONTAINING PROTEIN"/>
    <property type="match status" value="1"/>
</dbReference>
<feature type="domain" description="Rubicon Homology" evidence="1">
    <location>
        <begin position="108"/>
        <end position="301"/>
    </location>
</feature>
<keyword evidence="3" id="KW-1185">Reference proteome</keyword>
<proteinExistence type="predicted"/>
<dbReference type="OMA" id="QCQKPIS"/>
<evidence type="ECO:0000313" key="2">
    <source>
        <dbReference type="EMBL" id="CAD8046522.1"/>
    </source>
</evidence>